<dbReference type="EMBL" id="JAVYJV010000018">
    <property type="protein sequence ID" value="KAK4346533.1"/>
    <property type="molecule type" value="Genomic_DNA"/>
</dbReference>
<dbReference type="Proteomes" id="UP001291623">
    <property type="component" value="Unassembled WGS sequence"/>
</dbReference>
<comment type="caution">
    <text evidence="2">The sequence shown here is derived from an EMBL/GenBank/DDBJ whole genome shotgun (WGS) entry which is preliminary data.</text>
</comment>
<feature type="compositionally biased region" description="Basic and acidic residues" evidence="1">
    <location>
        <begin position="30"/>
        <end position="43"/>
    </location>
</feature>
<dbReference type="AlphaFoldDB" id="A0AAE1R863"/>
<name>A0AAE1R863_9SOLA</name>
<evidence type="ECO:0000313" key="2">
    <source>
        <dbReference type="EMBL" id="KAK4346533.1"/>
    </source>
</evidence>
<feature type="region of interest" description="Disordered" evidence="1">
    <location>
        <begin position="1"/>
        <end position="79"/>
    </location>
</feature>
<gene>
    <name evidence="2" type="ORF">RND71_032872</name>
</gene>
<keyword evidence="3" id="KW-1185">Reference proteome</keyword>
<feature type="compositionally biased region" description="Basic residues" evidence="1">
    <location>
        <begin position="9"/>
        <end position="29"/>
    </location>
</feature>
<organism evidence="2 3">
    <name type="scientific">Anisodus tanguticus</name>
    <dbReference type="NCBI Taxonomy" id="243964"/>
    <lineage>
        <taxon>Eukaryota</taxon>
        <taxon>Viridiplantae</taxon>
        <taxon>Streptophyta</taxon>
        <taxon>Embryophyta</taxon>
        <taxon>Tracheophyta</taxon>
        <taxon>Spermatophyta</taxon>
        <taxon>Magnoliopsida</taxon>
        <taxon>eudicotyledons</taxon>
        <taxon>Gunneridae</taxon>
        <taxon>Pentapetalae</taxon>
        <taxon>asterids</taxon>
        <taxon>lamiids</taxon>
        <taxon>Solanales</taxon>
        <taxon>Solanaceae</taxon>
        <taxon>Solanoideae</taxon>
        <taxon>Hyoscyameae</taxon>
        <taxon>Anisodus</taxon>
    </lineage>
</organism>
<evidence type="ECO:0000256" key="1">
    <source>
        <dbReference type="SAM" id="MobiDB-lite"/>
    </source>
</evidence>
<feature type="compositionally biased region" description="Low complexity" evidence="1">
    <location>
        <begin position="68"/>
        <end position="79"/>
    </location>
</feature>
<feature type="compositionally biased region" description="Basic and acidic residues" evidence="1">
    <location>
        <begin position="57"/>
        <end position="67"/>
    </location>
</feature>
<evidence type="ECO:0000313" key="3">
    <source>
        <dbReference type="Proteomes" id="UP001291623"/>
    </source>
</evidence>
<accession>A0AAE1R863</accession>
<reference evidence="2" key="1">
    <citation type="submission" date="2023-12" db="EMBL/GenBank/DDBJ databases">
        <title>Genome assembly of Anisodus tanguticus.</title>
        <authorList>
            <person name="Wang Y.-J."/>
        </authorList>
    </citation>
    <scope>NUCLEOTIDE SEQUENCE</scope>
    <source>
        <strain evidence="2">KB-2021</strain>
        <tissue evidence="2">Leaf</tissue>
    </source>
</reference>
<proteinExistence type="predicted"/>
<sequence length="79" mass="9213">MKFQETPRPKKQSTKQIPKKCTHKIKTPKRRDVEILYQRKIEQEQSTLPASPQSKTPESRVEEEKKTLPILLSSTSISH</sequence>
<protein>
    <submittedName>
        <fullName evidence="2">Uncharacterized protein</fullName>
    </submittedName>
</protein>
<feature type="compositionally biased region" description="Polar residues" evidence="1">
    <location>
        <begin position="44"/>
        <end position="56"/>
    </location>
</feature>